<evidence type="ECO:0000256" key="1">
    <source>
        <dbReference type="SAM" id="Coils"/>
    </source>
</evidence>
<accession>A0A5P9XMD3</accession>
<dbReference type="InterPro" id="IPR029063">
    <property type="entry name" value="SAM-dependent_MTases_sf"/>
</dbReference>
<evidence type="ECO:0000313" key="2">
    <source>
        <dbReference type="EMBL" id="QFX95147.1"/>
    </source>
</evidence>
<name>A0A5P9XMD3_ACITH</name>
<protein>
    <recommendedName>
        <fullName evidence="4">DNA methylase adenine-specific domain-containing protein</fullName>
    </recommendedName>
</protein>
<keyword evidence="1" id="KW-0175">Coiled coil</keyword>
<proteinExistence type="predicted"/>
<dbReference type="AlphaFoldDB" id="A0A5P9XMD3"/>
<evidence type="ECO:0008006" key="4">
    <source>
        <dbReference type="Google" id="ProtNLM"/>
    </source>
</evidence>
<organism evidence="2 3">
    <name type="scientific">Acidithiobacillus thiooxidans ATCC 19377</name>
    <dbReference type="NCBI Taxonomy" id="637390"/>
    <lineage>
        <taxon>Bacteria</taxon>
        <taxon>Pseudomonadati</taxon>
        <taxon>Pseudomonadota</taxon>
        <taxon>Acidithiobacillia</taxon>
        <taxon>Acidithiobacillales</taxon>
        <taxon>Acidithiobacillaceae</taxon>
        <taxon>Acidithiobacillus</taxon>
    </lineage>
</organism>
<dbReference type="EMBL" id="CP045571">
    <property type="protein sequence ID" value="QFX95147.1"/>
    <property type="molecule type" value="Genomic_DNA"/>
</dbReference>
<dbReference type="Proteomes" id="UP000363590">
    <property type="component" value="Chromosome"/>
</dbReference>
<dbReference type="Gene3D" id="3.40.50.150">
    <property type="entry name" value="Vaccinia Virus protein VP39"/>
    <property type="match status" value="1"/>
</dbReference>
<evidence type="ECO:0000313" key="3">
    <source>
        <dbReference type="Proteomes" id="UP000363590"/>
    </source>
</evidence>
<reference evidence="2 3" key="1">
    <citation type="submission" date="2019-10" db="EMBL/GenBank/DDBJ databases">
        <authorList>
            <person name="Wang R."/>
        </authorList>
    </citation>
    <scope>NUCLEOTIDE SEQUENCE [LARGE SCALE GENOMIC DNA]</scope>
    <source>
        <strain evidence="2 3">ATCC 19377</strain>
    </source>
</reference>
<sequence>MPIAEIEENGYNLNISRYVSTAQAEEEIDLQAVHKELTTLEDQIAEATQRHNAFLQELGLPLLGTP</sequence>
<dbReference type="SUPFAM" id="SSF53335">
    <property type="entry name" value="S-adenosyl-L-methionine-dependent methyltransferases"/>
    <property type="match status" value="1"/>
</dbReference>
<feature type="coiled-coil region" evidence="1">
    <location>
        <begin position="23"/>
        <end position="57"/>
    </location>
</feature>
<gene>
    <name evidence="2" type="ORF">GCD22_00659</name>
</gene>
<dbReference type="KEGG" id="atx:GCD22_00659"/>